<dbReference type="RefSeq" id="WP_237716569.1">
    <property type="nucleotide sequence ID" value="NZ_CP126078.1"/>
</dbReference>
<accession>A0ABQ0SPI5</accession>
<dbReference type="EMBL" id="BJOD01000015">
    <property type="protein sequence ID" value="GED25748.1"/>
    <property type="molecule type" value="Genomic_DNA"/>
</dbReference>
<sequence length="69" mass="8215">MELEAWEANRRQLELWKKTLSYEIEMMAPYSESACAGFLDRLMRFETELEQKELFPSERALVGSNARHF</sequence>
<gene>
    <name evidence="1" type="ORF">BAG01nite_18500</name>
</gene>
<keyword evidence="2" id="KW-1185">Reference proteome</keyword>
<name>A0ABQ0SPI5_9BACL</name>
<proteinExistence type="predicted"/>
<comment type="caution">
    <text evidence="1">The sequence shown here is derived from an EMBL/GenBank/DDBJ whole genome shotgun (WGS) entry which is preliminary data.</text>
</comment>
<organism evidence="1 2">
    <name type="scientific">Brevibacillus agri</name>
    <dbReference type="NCBI Taxonomy" id="51101"/>
    <lineage>
        <taxon>Bacteria</taxon>
        <taxon>Bacillati</taxon>
        <taxon>Bacillota</taxon>
        <taxon>Bacilli</taxon>
        <taxon>Bacillales</taxon>
        <taxon>Paenibacillaceae</taxon>
        <taxon>Brevibacillus</taxon>
    </lineage>
</organism>
<dbReference type="Proteomes" id="UP000317180">
    <property type="component" value="Unassembled WGS sequence"/>
</dbReference>
<protein>
    <submittedName>
        <fullName evidence="1">Uncharacterized protein</fullName>
    </submittedName>
</protein>
<reference evidence="1 2" key="1">
    <citation type="submission" date="2019-06" db="EMBL/GenBank/DDBJ databases">
        <title>Whole genome shotgun sequence of Brevibacillus agri NBRC 15538.</title>
        <authorList>
            <person name="Hosoyama A."/>
            <person name="Uohara A."/>
            <person name="Ohji S."/>
            <person name="Ichikawa N."/>
        </authorList>
    </citation>
    <scope>NUCLEOTIDE SEQUENCE [LARGE SCALE GENOMIC DNA]</scope>
    <source>
        <strain evidence="1 2">NBRC 15538</strain>
    </source>
</reference>
<evidence type="ECO:0000313" key="1">
    <source>
        <dbReference type="EMBL" id="GED25748.1"/>
    </source>
</evidence>
<evidence type="ECO:0000313" key="2">
    <source>
        <dbReference type="Proteomes" id="UP000317180"/>
    </source>
</evidence>